<gene>
    <name evidence="1" type="ORF">RPERSI_LOCUS11438</name>
</gene>
<sequence length="46" mass="5112">DNENGISQHKETCSKLMYGPTRGFIDSLISNNDLIEEVPQLAAFKS</sequence>
<comment type="caution">
    <text evidence="1">The sequence shown here is derived from an EMBL/GenBank/DDBJ whole genome shotgun (WGS) entry which is preliminary data.</text>
</comment>
<keyword evidence="2" id="KW-1185">Reference proteome</keyword>
<organism evidence="1 2">
    <name type="scientific">Racocetra persica</name>
    <dbReference type="NCBI Taxonomy" id="160502"/>
    <lineage>
        <taxon>Eukaryota</taxon>
        <taxon>Fungi</taxon>
        <taxon>Fungi incertae sedis</taxon>
        <taxon>Mucoromycota</taxon>
        <taxon>Glomeromycotina</taxon>
        <taxon>Glomeromycetes</taxon>
        <taxon>Diversisporales</taxon>
        <taxon>Gigasporaceae</taxon>
        <taxon>Racocetra</taxon>
    </lineage>
</organism>
<name>A0ACA9PS62_9GLOM</name>
<accession>A0ACA9PS62</accession>
<evidence type="ECO:0000313" key="2">
    <source>
        <dbReference type="Proteomes" id="UP000789920"/>
    </source>
</evidence>
<feature type="non-terminal residue" evidence="1">
    <location>
        <position position="1"/>
    </location>
</feature>
<dbReference type="EMBL" id="CAJVQC010023563">
    <property type="protein sequence ID" value="CAG8722754.1"/>
    <property type="molecule type" value="Genomic_DNA"/>
</dbReference>
<dbReference type="Proteomes" id="UP000789920">
    <property type="component" value="Unassembled WGS sequence"/>
</dbReference>
<protein>
    <submittedName>
        <fullName evidence="1">23031_t:CDS:1</fullName>
    </submittedName>
</protein>
<reference evidence="1" key="1">
    <citation type="submission" date="2021-06" db="EMBL/GenBank/DDBJ databases">
        <authorList>
            <person name="Kallberg Y."/>
            <person name="Tangrot J."/>
            <person name="Rosling A."/>
        </authorList>
    </citation>
    <scope>NUCLEOTIDE SEQUENCE</scope>
    <source>
        <strain evidence="1">MA461A</strain>
    </source>
</reference>
<proteinExistence type="predicted"/>
<evidence type="ECO:0000313" key="1">
    <source>
        <dbReference type="EMBL" id="CAG8722754.1"/>
    </source>
</evidence>